<dbReference type="GO" id="GO:0015074">
    <property type="term" value="P:DNA integration"/>
    <property type="evidence" value="ECO:0007669"/>
    <property type="project" value="InterPro"/>
</dbReference>
<keyword evidence="3" id="KW-1185">Reference proteome</keyword>
<proteinExistence type="predicted"/>
<gene>
    <name evidence="2" type="ORF">DCC39_12505</name>
</gene>
<protein>
    <recommendedName>
        <fullName evidence="1">Integrase catalytic domain-containing protein</fullName>
    </recommendedName>
</protein>
<name>A0A2U1JX48_9BACI</name>
<evidence type="ECO:0000313" key="2">
    <source>
        <dbReference type="EMBL" id="PWA09777.1"/>
    </source>
</evidence>
<feature type="domain" description="Integrase catalytic" evidence="1">
    <location>
        <begin position="3"/>
        <end position="25"/>
    </location>
</feature>
<dbReference type="EMBL" id="QCZG01000026">
    <property type="protein sequence ID" value="PWA09777.1"/>
    <property type="molecule type" value="Genomic_DNA"/>
</dbReference>
<dbReference type="RefSeq" id="WP_116555240.1">
    <property type="nucleotide sequence ID" value="NZ_QCZG01000026.1"/>
</dbReference>
<evidence type="ECO:0000313" key="3">
    <source>
        <dbReference type="Proteomes" id="UP000245998"/>
    </source>
</evidence>
<comment type="caution">
    <text evidence="2">The sequence shown here is derived from an EMBL/GenBank/DDBJ whole genome shotgun (WGS) entry which is preliminary data.</text>
</comment>
<dbReference type="Pfam" id="PF13333">
    <property type="entry name" value="rve_2"/>
    <property type="match status" value="1"/>
</dbReference>
<accession>A0A2U1JX48</accession>
<reference evidence="2 3" key="1">
    <citation type="submission" date="2018-04" db="EMBL/GenBank/DDBJ databases">
        <title>Camelliibacillus theae gen. nov., sp. nov., isolated from Pu'er tea.</title>
        <authorList>
            <person name="Niu L."/>
        </authorList>
    </citation>
    <scope>NUCLEOTIDE SEQUENCE [LARGE SCALE GENOMIC DNA]</scope>
    <source>
        <strain evidence="2 3">T8</strain>
    </source>
</reference>
<organism evidence="2 3">
    <name type="scientific">Pueribacillus theae</name>
    <dbReference type="NCBI Taxonomy" id="2171751"/>
    <lineage>
        <taxon>Bacteria</taxon>
        <taxon>Bacillati</taxon>
        <taxon>Bacillota</taxon>
        <taxon>Bacilli</taxon>
        <taxon>Bacillales</taxon>
        <taxon>Bacillaceae</taxon>
        <taxon>Pueribacillus</taxon>
    </lineage>
</organism>
<sequence length="34" mass="4129">MRVDEYIQFYNYDRCQKRLSGLSPKDGKFKLLIC</sequence>
<dbReference type="Proteomes" id="UP000245998">
    <property type="component" value="Unassembled WGS sequence"/>
</dbReference>
<dbReference type="AlphaFoldDB" id="A0A2U1JX48"/>
<dbReference type="InterPro" id="IPR001584">
    <property type="entry name" value="Integrase_cat-core"/>
</dbReference>
<evidence type="ECO:0000259" key="1">
    <source>
        <dbReference type="Pfam" id="PF13333"/>
    </source>
</evidence>